<dbReference type="RefSeq" id="WP_137735777.1">
    <property type="nucleotide sequence ID" value="NZ_BJCL01000024.1"/>
</dbReference>
<dbReference type="AlphaFoldDB" id="A0A480AXJ9"/>
<dbReference type="OrthoDB" id="9804602at2"/>
<comment type="caution">
    <text evidence="5">The sequence shown here is derived from an EMBL/GenBank/DDBJ whole genome shotgun (WGS) entry which is preliminary data.</text>
</comment>
<dbReference type="PANTHER" id="PTHR21221:SF1">
    <property type="entry name" value="UREIDOGLYCOLATE LYASE"/>
    <property type="match status" value="1"/>
</dbReference>
<evidence type="ECO:0000256" key="4">
    <source>
        <dbReference type="ARBA" id="ARBA00047684"/>
    </source>
</evidence>
<dbReference type="Pfam" id="PF04115">
    <property type="entry name" value="Ureidogly_lyase"/>
    <property type="match status" value="1"/>
</dbReference>
<dbReference type="EMBL" id="BJCL01000024">
    <property type="protein sequence ID" value="GCL66083.1"/>
    <property type="molecule type" value="Genomic_DNA"/>
</dbReference>
<dbReference type="GO" id="GO:0000256">
    <property type="term" value="P:allantoin catabolic process"/>
    <property type="evidence" value="ECO:0007669"/>
    <property type="project" value="InterPro"/>
</dbReference>
<reference evidence="6" key="1">
    <citation type="submission" date="2019-03" db="EMBL/GenBank/DDBJ databases">
        <title>Aquabacterium pictum sp.nov., the first bacteriochlorophyll a-containing freshwater bacterium in the genus Aquabacterium of the class Betaproteobacteria.</title>
        <authorList>
            <person name="Hirose S."/>
            <person name="Tank M."/>
            <person name="Hara E."/>
            <person name="Tamaki H."/>
            <person name="Takaichi S."/>
            <person name="Haruta S."/>
            <person name="Hanada S."/>
        </authorList>
    </citation>
    <scope>NUCLEOTIDE SEQUENCE [LARGE SCALE GENOMIC DNA]</scope>
    <source>
        <strain evidence="6">W35</strain>
    </source>
</reference>
<dbReference type="GO" id="GO:0004848">
    <property type="term" value="F:ureidoglycolate hydrolase activity"/>
    <property type="evidence" value="ECO:0007669"/>
    <property type="project" value="InterPro"/>
</dbReference>
<dbReference type="CDD" id="cd20298">
    <property type="entry name" value="cupin_UAH"/>
    <property type="match status" value="1"/>
</dbReference>
<name>A0A480AXJ9_9BURK</name>
<evidence type="ECO:0000256" key="1">
    <source>
        <dbReference type="ARBA" id="ARBA00011738"/>
    </source>
</evidence>
<evidence type="ECO:0000313" key="6">
    <source>
        <dbReference type="Proteomes" id="UP000301751"/>
    </source>
</evidence>
<protein>
    <submittedName>
        <fullName evidence="5">Ureidoglycolate lyase</fullName>
    </submittedName>
</protein>
<comment type="subunit">
    <text evidence="1">Homodimer.</text>
</comment>
<organism evidence="5 6">
    <name type="scientific">Pseudaquabacterium pictum</name>
    <dbReference type="NCBI Taxonomy" id="2315236"/>
    <lineage>
        <taxon>Bacteria</taxon>
        <taxon>Pseudomonadati</taxon>
        <taxon>Pseudomonadota</taxon>
        <taxon>Betaproteobacteria</taxon>
        <taxon>Burkholderiales</taxon>
        <taxon>Sphaerotilaceae</taxon>
        <taxon>Pseudaquabacterium</taxon>
    </lineage>
</organism>
<keyword evidence="3 5" id="KW-0456">Lyase</keyword>
<dbReference type="PIRSF" id="PIRSF017306">
    <property type="entry name" value="Ureidogly_hydro"/>
    <property type="match status" value="1"/>
</dbReference>
<dbReference type="InterPro" id="IPR011051">
    <property type="entry name" value="RmlC_Cupin_sf"/>
</dbReference>
<keyword evidence="6" id="KW-1185">Reference proteome</keyword>
<evidence type="ECO:0000313" key="5">
    <source>
        <dbReference type="EMBL" id="GCL66083.1"/>
    </source>
</evidence>
<dbReference type="Proteomes" id="UP000301751">
    <property type="component" value="Unassembled WGS sequence"/>
</dbReference>
<accession>A0A480AXJ9</accession>
<dbReference type="GO" id="GO:0050385">
    <property type="term" value="F:ureidoglycolate lyase activity"/>
    <property type="evidence" value="ECO:0007669"/>
    <property type="project" value="UniProtKB-EC"/>
</dbReference>
<evidence type="ECO:0000256" key="3">
    <source>
        <dbReference type="ARBA" id="ARBA00023239"/>
    </source>
</evidence>
<evidence type="ECO:0000256" key="2">
    <source>
        <dbReference type="ARBA" id="ARBA00022631"/>
    </source>
</evidence>
<dbReference type="SUPFAM" id="SSF51182">
    <property type="entry name" value="RmlC-like cupins"/>
    <property type="match status" value="1"/>
</dbReference>
<sequence>MTTALLYPRTLTAAEFAPYGRVLQVPTDGAGGQPINEGTSIRHELLADAQLTAEAGRPVLSISRAQARVLPMALTGMERHALGSQAFVPMGAARRLVVVVAPPGPAPRGLDELEAFVSDGTQGVWLAPGTWHHALLALDAGDFLVVERRAEVVDCDEVALQPPVWLAPPG</sequence>
<gene>
    <name evidence="5" type="primary">allA</name>
    <name evidence="5" type="ORF">AQPW35_51640</name>
</gene>
<comment type="catalytic activity">
    <reaction evidence="4">
        <text>(S)-ureidoglycolate = urea + glyoxylate</text>
        <dbReference type="Rhea" id="RHEA:11304"/>
        <dbReference type="ChEBI" id="CHEBI:16199"/>
        <dbReference type="ChEBI" id="CHEBI:36655"/>
        <dbReference type="ChEBI" id="CHEBI:57296"/>
        <dbReference type="EC" id="4.3.2.3"/>
    </reaction>
</comment>
<dbReference type="PANTHER" id="PTHR21221">
    <property type="entry name" value="UREIDOGLYCOLATE HYDROLASE"/>
    <property type="match status" value="1"/>
</dbReference>
<dbReference type="InterPro" id="IPR047233">
    <property type="entry name" value="UAH_cupin"/>
</dbReference>
<dbReference type="InterPro" id="IPR007247">
    <property type="entry name" value="Ureidogly_lyase"/>
</dbReference>
<proteinExistence type="predicted"/>
<dbReference type="Gene3D" id="2.60.120.480">
    <property type="entry name" value="Ureidoglycolate hydrolase"/>
    <property type="match status" value="1"/>
</dbReference>
<dbReference type="GO" id="GO:0006144">
    <property type="term" value="P:purine nucleobase metabolic process"/>
    <property type="evidence" value="ECO:0007669"/>
    <property type="project" value="UniProtKB-KW"/>
</dbReference>
<keyword evidence="2" id="KW-0659">Purine metabolism</keyword>
<dbReference type="InterPro" id="IPR024060">
    <property type="entry name" value="Ureidoglycolate_lyase_dom_sf"/>
</dbReference>